<dbReference type="InterPro" id="IPR033985">
    <property type="entry name" value="SusD-like_N"/>
</dbReference>
<dbReference type="Proteomes" id="UP001597641">
    <property type="component" value="Unassembled WGS sequence"/>
</dbReference>
<dbReference type="PROSITE" id="PS51257">
    <property type="entry name" value="PROKAR_LIPOPROTEIN"/>
    <property type="match status" value="1"/>
</dbReference>
<evidence type="ECO:0000259" key="6">
    <source>
        <dbReference type="Pfam" id="PF07980"/>
    </source>
</evidence>
<dbReference type="Gene3D" id="1.25.40.900">
    <property type="match status" value="1"/>
</dbReference>
<evidence type="ECO:0000259" key="7">
    <source>
        <dbReference type="Pfam" id="PF14322"/>
    </source>
</evidence>
<dbReference type="CDD" id="cd08977">
    <property type="entry name" value="SusD"/>
    <property type="match status" value="1"/>
</dbReference>
<evidence type="ECO:0000256" key="5">
    <source>
        <dbReference type="ARBA" id="ARBA00023237"/>
    </source>
</evidence>
<comment type="subcellular location">
    <subcellularLocation>
        <location evidence="1">Cell outer membrane</location>
    </subcellularLocation>
</comment>
<protein>
    <submittedName>
        <fullName evidence="8">RagB/SusD family nutrient uptake outer membrane protein</fullName>
    </submittedName>
</protein>
<gene>
    <name evidence="8" type="ORF">ACFS7Z_15455</name>
</gene>
<proteinExistence type="inferred from homology"/>
<dbReference type="SUPFAM" id="SSF48452">
    <property type="entry name" value="TPR-like"/>
    <property type="match status" value="1"/>
</dbReference>
<evidence type="ECO:0000256" key="4">
    <source>
        <dbReference type="ARBA" id="ARBA00023136"/>
    </source>
</evidence>
<evidence type="ECO:0000256" key="3">
    <source>
        <dbReference type="ARBA" id="ARBA00022729"/>
    </source>
</evidence>
<keyword evidence="3" id="KW-0732">Signal</keyword>
<dbReference type="Pfam" id="PF07980">
    <property type="entry name" value="SusD_RagB"/>
    <property type="match status" value="1"/>
</dbReference>
<keyword evidence="4" id="KW-0472">Membrane</keyword>
<reference evidence="9" key="1">
    <citation type="journal article" date="2019" name="Int. J. Syst. Evol. Microbiol.">
        <title>The Global Catalogue of Microorganisms (GCM) 10K type strain sequencing project: providing services to taxonomists for standard genome sequencing and annotation.</title>
        <authorList>
            <consortium name="The Broad Institute Genomics Platform"/>
            <consortium name="The Broad Institute Genome Sequencing Center for Infectious Disease"/>
            <person name="Wu L."/>
            <person name="Ma J."/>
        </authorList>
    </citation>
    <scope>NUCLEOTIDE SEQUENCE [LARGE SCALE GENOMIC DNA]</scope>
    <source>
        <strain evidence="9">KCTC 23984</strain>
    </source>
</reference>
<dbReference type="EMBL" id="JBHUOX010000011">
    <property type="protein sequence ID" value="MFD3001769.1"/>
    <property type="molecule type" value="Genomic_DNA"/>
</dbReference>
<dbReference type="RefSeq" id="WP_377486254.1">
    <property type="nucleotide sequence ID" value="NZ_JBHUOX010000011.1"/>
</dbReference>
<dbReference type="Gene3D" id="1.25.40.390">
    <property type="match status" value="1"/>
</dbReference>
<accession>A0ABW6BVE7</accession>
<evidence type="ECO:0000313" key="9">
    <source>
        <dbReference type="Proteomes" id="UP001597641"/>
    </source>
</evidence>
<keyword evidence="9" id="KW-1185">Reference proteome</keyword>
<sequence length="483" mass="53751">MKIRQIFLGVGLSFALVLSSCESVIDIEPEYAKEGAEIFNNLDEYEYALTGAYAQFRQIGYFGSGGQTTGTWSTLPDVMSDNLVQTGEDLGNWASQANWNYTSDESDIAIAWIAAYQVITQANLVLDGIDRFADENPERVNRIKGQALAIRAVAHFDLLRYWGEAFDRNSALLGVPYKTTVDKDDMPARLTVKETYDNILKDLNDAEALLGDVDSEPNTESSRSFIDLTTTRAILARVNLYAEEYAEAARYATLVIDEIPLASRAEFPAIWEDESVAEVIWAVSFNAGEGTPSGGVHNAPSNRNRFRPSLPLMETYAEQADVRYDSYFGTRSRADVERPIVAKFVGRGTATDNLVNWKVFRTGEMYLIRAEARAMLGDIVGALADLNALRAARIAGYVPVVIATQQALLDAIALERRKELFSEGHRWFDLKRTTRMIEREDCGTNAINCTLEPDAREWAWPIPQGELDANSNIRGQQNPGYSS</sequence>
<dbReference type="InterPro" id="IPR012944">
    <property type="entry name" value="SusD_RagB_dom"/>
</dbReference>
<organism evidence="8 9">
    <name type="scientific">Pontibacter toksunensis</name>
    <dbReference type="NCBI Taxonomy" id="1332631"/>
    <lineage>
        <taxon>Bacteria</taxon>
        <taxon>Pseudomonadati</taxon>
        <taxon>Bacteroidota</taxon>
        <taxon>Cytophagia</taxon>
        <taxon>Cytophagales</taxon>
        <taxon>Hymenobacteraceae</taxon>
        <taxon>Pontibacter</taxon>
    </lineage>
</organism>
<dbReference type="Gene3D" id="2.20.20.130">
    <property type="match status" value="1"/>
</dbReference>
<keyword evidence="5" id="KW-0998">Cell outer membrane</keyword>
<comment type="similarity">
    <text evidence="2">Belongs to the SusD family.</text>
</comment>
<evidence type="ECO:0000256" key="1">
    <source>
        <dbReference type="ARBA" id="ARBA00004442"/>
    </source>
</evidence>
<feature type="domain" description="SusD-like N-terminal" evidence="7">
    <location>
        <begin position="90"/>
        <end position="223"/>
    </location>
</feature>
<dbReference type="Pfam" id="PF14322">
    <property type="entry name" value="SusD-like_3"/>
    <property type="match status" value="1"/>
</dbReference>
<evidence type="ECO:0000256" key="2">
    <source>
        <dbReference type="ARBA" id="ARBA00006275"/>
    </source>
</evidence>
<comment type="caution">
    <text evidence="8">The sequence shown here is derived from an EMBL/GenBank/DDBJ whole genome shotgun (WGS) entry which is preliminary data.</text>
</comment>
<feature type="domain" description="RagB/SusD" evidence="6">
    <location>
        <begin position="351"/>
        <end position="481"/>
    </location>
</feature>
<name>A0ABW6BVE7_9BACT</name>
<dbReference type="InterPro" id="IPR011990">
    <property type="entry name" value="TPR-like_helical_dom_sf"/>
</dbReference>
<evidence type="ECO:0000313" key="8">
    <source>
        <dbReference type="EMBL" id="MFD3001769.1"/>
    </source>
</evidence>